<proteinExistence type="predicted"/>
<organism evidence="3 4">
    <name type="scientific">Corynebacterium urealyticum (strain ATCC 43042 / DSM 7109)</name>
    <dbReference type="NCBI Taxonomy" id="504474"/>
    <lineage>
        <taxon>Bacteria</taxon>
        <taxon>Bacillati</taxon>
        <taxon>Actinomycetota</taxon>
        <taxon>Actinomycetes</taxon>
        <taxon>Mycobacteriales</taxon>
        <taxon>Corynebacteriaceae</taxon>
        <taxon>Corynebacterium</taxon>
    </lineage>
</organism>
<dbReference type="STRING" id="504474.cu0567"/>
<protein>
    <recommendedName>
        <fullName evidence="2">IrrE N-terminal-like domain-containing protein</fullName>
    </recommendedName>
</protein>
<evidence type="ECO:0000313" key="3">
    <source>
        <dbReference type="EMBL" id="CAQ04527.1"/>
    </source>
</evidence>
<keyword evidence="4" id="KW-1185">Reference proteome</keyword>
<evidence type="ECO:0000259" key="2">
    <source>
        <dbReference type="Pfam" id="PF06114"/>
    </source>
</evidence>
<dbReference type="KEGG" id="cur:cu0567"/>
<gene>
    <name evidence="3" type="ordered locus">cu0567</name>
</gene>
<reference evidence="3 4" key="1">
    <citation type="journal article" date="2008" name="J. Biotechnol.">
        <title>The lifestyle of Corynebacterium urealyticum derived from its complete genome sequence established by pyrosequencing.</title>
        <authorList>
            <person name="Tauch A."/>
            <person name="Trost E."/>
            <person name="Tilker A."/>
            <person name="Ludewig U."/>
            <person name="Schneiker S."/>
            <person name="Goesmann A."/>
            <person name="Arnold W."/>
            <person name="Bekel T."/>
            <person name="Brinkrolf K."/>
            <person name="Brune I."/>
            <person name="Goetker S."/>
            <person name="Kalinowski J."/>
            <person name="Kamp P.-B."/>
            <person name="Lobo F.P."/>
            <person name="Viehoever P."/>
            <person name="Weisshaar B."/>
            <person name="Soriano F."/>
            <person name="Droege M."/>
            <person name="Puehler A."/>
        </authorList>
    </citation>
    <scope>NUCLEOTIDE SEQUENCE [LARGE SCALE GENOMIC DNA]</scope>
    <source>
        <strain evidence="4">ATCC 43042 / DSM 7109</strain>
    </source>
</reference>
<feature type="region of interest" description="Disordered" evidence="1">
    <location>
        <begin position="57"/>
        <end position="83"/>
    </location>
</feature>
<evidence type="ECO:0000256" key="1">
    <source>
        <dbReference type="SAM" id="MobiDB-lite"/>
    </source>
</evidence>
<feature type="compositionally biased region" description="Polar residues" evidence="1">
    <location>
        <begin position="61"/>
        <end position="83"/>
    </location>
</feature>
<accession>B1VFI8</accession>
<sequence length="83" mass="9056">MSITQYRSTLAHELGHAYYGDEPTGNGHYDQGQEARTDEYAARLLIPRATFATAYRGAKATSKNSPTNSQSPSTYSPSTCAKH</sequence>
<dbReference type="Pfam" id="PF06114">
    <property type="entry name" value="Peptidase_M78"/>
    <property type="match status" value="1"/>
</dbReference>
<name>B1VFI8_CORU7</name>
<evidence type="ECO:0000313" key="4">
    <source>
        <dbReference type="Proteomes" id="UP000001727"/>
    </source>
</evidence>
<dbReference type="HOGENOM" id="CLU_2536912_0_0_11"/>
<dbReference type="InterPro" id="IPR010359">
    <property type="entry name" value="IrrE_HExxH"/>
</dbReference>
<dbReference type="AlphaFoldDB" id="B1VFI8"/>
<feature type="domain" description="IrrE N-terminal-like" evidence="2">
    <location>
        <begin position="4"/>
        <end position="55"/>
    </location>
</feature>
<dbReference type="EMBL" id="AM942444">
    <property type="protein sequence ID" value="CAQ04527.1"/>
    <property type="molecule type" value="Genomic_DNA"/>
</dbReference>
<dbReference type="Proteomes" id="UP000001727">
    <property type="component" value="Chromosome"/>
</dbReference>